<evidence type="ECO:0000313" key="12">
    <source>
        <dbReference type="Proteomes" id="UP000027182"/>
    </source>
</evidence>
<dbReference type="HOGENOM" id="CLU_081254_3_0_14"/>
<dbReference type="RefSeq" id="WP_038582744.1">
    <property type="nucleotide sequence ID" value="NZ_CP005933.1"/>
</dbReference>
<evidence type="ECO:0000256" key="7">
    <source>
        <dbReference type="ARBA" id="ARBA00023136"/>
    </source>
</evidence>
<feature type="transmembrane region" description="Helical" evidence="10">
    <location>
        <begin position="198"/>
        <end position="218"/>
    </location>
</feature>
<keyword evidence="4 10" id="KW-0812">Transmembrane</keyword>
<dbReference type="PATRIC" id="fig|1316930.3.peg.416"/>
<evidence type="ECO:0000256" key="8">
    <source>
        <dbReference type="ARBA" id="ARBA00023209"/>
    </source>
</evidence>
<dbReference type="Pfam" id="PF02660">
    <property type="entry name" value="G3P_acyltransf"/>
    <property type="match status" value="1"/>
</dbReference>
<comment type="function">
    <text evidence="10">Catalyzes the transfer of an acyl group from acyl-phosphate (acyl-PO(4)) to glycerol-3-phosphate (G3P) to form lysophosphatidic acid (LPA). This enzyme utilizes acyl-phosphate as fatty acyl donor, but not acyl-CoA or acyl-ACP.</text>
</comment>
<dbReference type="InterPro" id="IPR003811">
    <property type="entry name" value="G3P_acylTferase_PlsY"/>
</dbReference>
<name>A0A059Y436_MYCBV</name>
<dbReference type="GO" id="GO:0005886">
    <property type="term" value="C:plasma membrane"/>
    <property type="evidence" value="ECO:0007669"/>
    <property type="project" value="UniProtKB-SubCell"/>
</dbReference>
<dbReference type="Proteomes" id="UP000027182">
    <property type="component" value="Chromosome"/>
</dbReference>
<keyword evidence="3 10" id="KW-0808">Transferase</keyword>
<feature type="transmembrane region" description="Helical" evidence="10">
    <location>
        <begin position="7"/>
        <end position="30"/>
    </location>
</feature>
<feature type="transmembrane region" description="Helical" evidence="10">
    <location>
        <begin position="157"/>
        <end position="178"/>
    </location>
</feature>
<comment type="pathway">
    <text evidence="10">Lipid metabolism; phospholipid metabolism.</text>
</comment>
<evidence type="ECO:0000256" key="6">
    <source>
        <dbReference type="ARBA" id="ARBA00023098"/>
    </source>
</evidence>
<keyword evidence="8 10" id="KW-0594">Phospholipid biosynthesis</keyword>
<accession>A0A059Y436</accession>
<dbReference type="GO" id="GO:0008654">
    <property type="term" value="P:phospholipid biosynthetic process"/>
    <property type="evidence" value="ECO:0007669"/>
    <property type="project" value="UniProtKB-UniRule"/>
</dbReference>
<keyword evidence="1 10" id="KW-1003">Cell membrane</keyword>
<evidence type="ECO:0000256" key="9">
    <source>
        <dbReference type="ARBA" id="ARBA00023264"/>
    </source>
</evidence>
<proteinExistence type="inferred from homology"/>
<keyword evidence="6 10" id="KW-0443">Lipid metabolism</keyword>
<evidence type="ECO:0000256" key="5">
    <source>
        <dbReference type="ARBA" id="ARBA00022989"/>
    </source>
</evidence>
<evidence type="ECO:0000313" key="11">
    <source>
        <dbReference type="EMBL" id="AIA33983.1"/>
    </source>
</evidence>
<dbReference type="EMBL" id="CP005933">
    <property type="protein sequence ID" value="AIA33983.1"/>
    <property type="molecule type" value="Genomic_DNA"/>
</dbReference>
<dbReference type="KEGG" id="mbq:K668_02025"/>
<keyword evidence="7 10" id="KW-0472">Membrane</keyword>
<comment type="catalytic activity">
    <reaction evidence="10">
        <text>an acyl phosphate + sn-glycerol 3-phosphate = a 1-acyl-sn-glycero-3-phosphate + phosphate</text>
        <dbReference type="Rhea" id="RHEA:34075"/>
        <dbReference type="ChEBI" id="CHEBI:43474"/>
        <dbReference type="ChEBI" id="CHEBI:57597"/>
        <dbReference type="ChEBI" id="CHEBI:57970"/>
        <dbReference type="ChEBI" id="CHEBI:59918"/>
        <dbReference type="EC" id="2.3.1.275"/>
    </reaction>
</comment>
<comment type="similarity">
    <text evidence="10">Belongs to the PlsY family.</text>
</comment>
<dbReference type="EC" id="2.3.1.275" evidence="10"/>
<dbReference type="SMART" id="SM01207">
    <property type="entry name" value="G3P_acyltransf"/>
    <property type="match status" value="1"/>
</dbReference>
<dbReference type="AlphaFoldDB" id="A0A059Y436"/>
<gene>
    <name evidence="10" type="primary">plsY</name>
    <name evidence="11" type="ORF">K668_02025</name>
</gene>
<evidence type="ECO:0000256" key="1">
    <source>
        <dbReference type="ARBA" id="ARBA00022475"/>
    </source>
</evidence>
<reference evidence="11 12" key="1">
    <citation type="submission" date="2013-04" db="EMBL/GenBank/DDBJ databases">
        <authorList>
            <person name="Lin L."/>
            <person name="Zeng Z."/>
            <person name="Xie J."/>
            <person name="Luo L."/>
            <person name="Yang Z."/>
            <person name="Liang W."/>
            <person name="Lin H."/>
            <person name="Dong C."/>
            <person name="Sun Y."/>
        </authorList>
    </citation>
    <scope>NUCLEOTIDE SEQUENCE [LARGE SCALE GENOMIC DNA]</scope>
    <source>
        <strain evidence="11 12">CQ-W70</strain>
    </source>
</reference>
<comment type="subunit">
    <text evidence="10">Probably interacts with PlsX.</text>
</comment>
<evidence type="ECO:0000256" key="4">
    <source>
        <dbReference type="ARBA" id="ARBA00022692"/>
    </source>
</evidence>
<evidence type="ECO:0000256" key="3">
    <source>
        <dbReference type="ARBA" id="ARBA00022679"/>
    </source>
</evidence>
<dbReference type="GeneID" id="31507803"/>
<dbReference type="PANTHER" id="PTHR30309">
    <property type="entry name" value="INNER MEMBRANE PROTEIN YGIH"/>
    <property type="match status" value="1"/>
</dbReference>
<organism evidence="11 12">
    <name type="scientific">Mycoplasmopsis bovis CQ-W70</name>
    <dbReference type="NCBI Taxonomy" id="1316930"/>
    <lineage>
        <taxon>Bacteria</taxon>
        <taxon>Bacillati</taxon>
        <taxon>Mycoplasmatota</taxon>
        <taxon>Mycoplasmoidales</taxon>
        <taxon>Metamycoplasmataceae</taxon>
        <taxon>Mycoplasmopsis</taxon>
    </lineage>
</organism>
<dbReference type="UniPathway" id="UPA00085"/>
<feature type="transmembrane region" description="Helical" evidence="10">
    <location>
        <begin position="60"/>
        <end position="82"/>
    </location>
</feature>
<keyword evidence="2 10" id="KW-0444">Lipid biosynthesis</keyword>
<dbReference type="PANTHER" id="PTHR30309:SF0">
    <property type="entry name" value="GLYCEROL-3-PHOSPHATE ACYLTRANSFERASE-RELATED"/>
    <property type="match status" value="1"/>
</dbReference>
<sequence>MNVMYSILINLALFLVGYLLLGSFNTSIILSRRVKNDDIREHNSKNAGATNSLRTYGTKFALAVFAADVLKTLIPILIIAAIVNHIQAVKEFSLISYISPQAIGLGVVLGHIFPIYYKFKGGKGAACTVGLIISINIILFLIAFIIFLLIVGITKIVSLGSITVAFSLLLFVWMPWMVQGPVGYWPNAVEYANRFIPLSNYWFVSPIIYTLCALLVVVSHRDNFKRLINKTERKFSVKKVA</sequence>
<keyword evidence="9 10" id="KW-1208">Phospholipid metabolism</keyword>
<comment type="subcellular location">
    <subcellularLocation>
        <location evidence="10">Cell membrane</location>
        <topology evidence="10">Multi-pass membrane protein</topology>
    </subcellularLocation>
</comment>
<feature type="transmembrane region" description="Helical" evidence="10">
    <location>
        <begin position="94"/>
        <end position="117"/>
    </location>
</feature>
<evidence type="ECO:0000256" key="2">
    <source>
        <dbReference type="ARBA" id="ARBA00022516"/>
    </source>
</evidence>
<keyword evidence="5 10" id="KW-1133">Transmembrane helix</keyword>
<protein>
    <recommendedName>
        <fullName evidence="10">Glycerol-3-phosphate acyltransferase</fullName>
    </recommendedName>
    <alternativeName>
        <fullName evidence="10">Acyl-PO4 G3P acyltransferase</fullName>
    </alternativeName>
    <alternativeName>
        <fullName evidence="10">Acyl-phosphate--glycerol-3-phosphate acyltransferase</fullName>
    </alternativeName>
    <alternativeName>
        <fullName evidence="10">G3P acyltransferase</fullName>
        <shortName evidence="10">GPAT</shortName>
        <ecNumber evidence="10">2.3.1.275</ecNumber>
    </alternativeName>
    <alternativeName>
        <fullName evidence="10">Lysophosphatidic acid synthase</fullName>
        <shortName evidence="10">LPA synthase</shortName>
    </alternativeName>
</protein>
<dbReference type="GO" id="GO:0043772">
    <property type="term" value="F:acyl-phosphate glycerol-3-phosphate acyltransferase activity"/>
    <property type="evidence" value="ECO:0007669"/>
    <property type="project" value="UniProtKB-UniRule"/>
</dbReference>
<evidence type="ECO:0000256" key="10">
    <source>
        <dbReference type="HAMAP-Rule" id="MF_01043"/>
    </source>
</evidence>
<dbReference type="HAMAP" id="MF_01043">
    <property type="entry name" value="PlsY"/>
    <property type="match status" value="1"/>
</dbReference>
<feature type="transmembrane region" description="Helical" evidence="10">
    <location>
        <begin position="129"/>
        <end position="150"/>
    </location>
</feature>
<dbReference type="NCBIfam" id="TIGR00023">
    <property type="entry name" value="glycerol-3-phosphate 1-O-acyltransferase PlsY"/>
    <property type="match status" value="1"/>
</dbReference>